<organism evidence="1 2">
    <name type="scientific">Portunus trituberculatus</name>
    <name type="common">Swimming crab</name>
    <name type="synonym">Neptunus trituberculatus</name>
    <dbReference type="NCBI Taxonomy" id="210409"/>
    <lineage>
        <taxon>Eukaryota</taxon>
        <taxon>Metazoa</taxon>
        <taxon>Ecdysozoa</taxon>
        <taxon>Arthropoda</taxon>
        <taxon>Crustacea</taxon>
        <taxon>Multicrustacea</taxon>
        <taxon>Malacostraca</taxon>
        <taxon>Eumalacostraca</taxon>
        <taxon>Eucarida</taxon>
        <taxon>Decapoda</taxon>
        <taxon>Pleocyemata</taxon>
        <taxon>Brachyura</taxon>
        <taxon>Eubrachyura</taxon>
        <taxon>Portunoidea</taxon>
        <taxon>Portunidae</taxon>
        <taxon>Portuninae</taxon>
        <taxon>Portunus</taxon>
    </lineage>
</organism>
<protein>
    <submittedName>
        <fullName evidence="1">Uncharacterized protein</fullName>
    </submittedName>
</protein>
<keyword evidence="2" id="KW-1185">Reference proteome</keyword>
<dbReference type="EMBL" id="VSRR010130345">
    <property type="protein sequence ID" value="MPD02199.1"/>
    <property type="molecule type" value="Genomic_DNA"/>
</dbReference>
<evidence type="ECO:0000313" key="2">
    <source>
        <dbReference type="Proteomes" id="UP000324222"/>
    </source>
</evidence>
<dbReference type="AlphaFoldDB" id="A0A5B7KAW6"/>
<comment type="caution">
    <text evidence="1">The sequence shown here is derived from an EMBL/GenBank/DDBJ whole genome shotgun (WGS) entry which is preliminary data.</text>
</comment>
<name>A0A5B7KAW6_PORTR</name>
<sequence length="150" mass="16488">MYAITSLLPLHDFPFSFVPSSSSFQSSQRDMPLLPPSITRNSLFPSPFCSLVLLHPPDHLPFPSSQGDGAGRIRCRCGAVQGRLSTPVSACHQGHSRIGTPVGELWSKVVSLLPFSLILLSYPLLFSPARRHVPGILHWLGLRVVFLLFC</sequence>
<reference evidence="1 2" key="1">
    <citation type="submission" date="2019-05" db="EMBL/GenBank/DDBJ databases">
        <title>Another draft genome of Portunus trituberculatus and its Hox gene families provides insights of decapod evolution.</title>
        <authorList>
            <person name="Jeong J.-H."/>
            <person name="Song I."/>
            <person name="Kim S."/>
            <person name="Choi T."/>
            <person name="Kim D."/>
            <person name="Ryu S."/>
            <person name="Kim W."/>
        </authorList>
    </citation>
    <scope>NUCLEOTIDE SEQUENCE [LARGE SCALE GENOMIC DNA]</scope>
    <source>
        <tissue evidence="1">Muscle</tissue>
    </source>
</reference>
<accession>A0A5B7KAW6</accession>
<dbReference type="Proteomes" id="UP000324222">
    <property type="component" value="Unassembled WGS sequence"/>
</dbReference>
<proteinExistence type="predicted"/>
<evidence type="ECO:0000313" key="1">
    <source>
        <dbReference type="EMBL" id="MPD02199.1"/>
    </source>
</evidence>
<gene>
    <name evidence="1" type="ORF">E2C01_097764</name>
</gene>